<dbReference type="RefSeq" id="WP_308895644.1">
    <property type="nucleotide sequence ID" value="NZ_CP133218.1"/>
</dbReference>
<evidence type="ECO:0000259" key="1">
    <source>
        <dbReference type="Pfam" id="PF13304"/>
    </source>
</evidence>
<dbReference type="Proteomes" id="UP001236657">
    <property type="component" value="Chromosome"/>
</dbReference>
<dbReference type="InterPro" id="IPR051396">
    <property type="entry name" value="Bact_Antivir_Def_Nuclease"/>
</dbReference>
<proteinExistence type="predicted"/>
<evidence type="ECO:0000313" key="2">
    <source>
        <dbReference type="EMBL" id="WML91008.1"/>
    </source>
</evidence>
<dbReference type="SUPFAM" id="SSF52540">
    <property type="entry name" value="P-loop containing nucleoside triphosphate hydrolases"/>
    <property type="match status" value="1"/>
</dbReference>
<organism evidence="2 3">
    <name type="scientific">Thiothrix lacustris</name>
    <dbReference type="NCBI Taxonomy" id="525917"/>
    <lineage>
        <taxon>Bacteria</taxon>
        <taxon>Pseudomonadati</taxon>
        <taxon>Pseudomonadota</taxon>
        <taxon>Gammaproteobacteria</taxon>
        <taxon>Thiotrichales</taxon>
        <taxon>Thiotrichaceae</taxon>
        <taxon>Thiothrix</taxon>
    </lineage>
</organism>
<dbReference type="EMBL" id="CP133218">
    <property type="protein sequence ID" value="WML91008.1"/>
    <property type="molecule type" value="Genomic_DNA"/>
</dbReference>
<evidence type="ECO:0000313" key="3">
    <source>
        <dbReference type="Proteomes" id="UP001236657"/>
    </source>
</evidence>
<feature type="domain" description="ATPase AAA-type core" evidence="1">
    <location>
        <begin position="217"/>
        <end position="286"/>
    </location>
</feature>
<dbReference type="Gene3D" id="3.40.50.300">
    <property type="entry name" value="P-loop containing nucleotide triphosphate hydrolases"/>
    <property type="match status" value="1"/>
</dbReference>
<dbReference type="InterPro" id="IPR027417">
    <property type="entry name" value="P-loop_NTPase"/>
</dbReference>
<keyword evidence="3" id="KW-1185">Reference proteome</keyword>
<dbReference type="PANTHER" id="PTHR43581">
    <property type="entry name" value="ATP/GTP PHOSPHATASE"/>
    <property type="match status" value="1"/>
</dbReference>
<protein>
    <submittedName>
        <fullName evidence="2">AAA family ATPase</fullName>
    </submittedName>
</protein>
<dbReference type="InterPro" id="IPR003959">
    <property type="entry name" value="ATPase_AAA_core"/>
</dbReference>
<dbReference type="Pfam" id="PF13304">
    <property type="entry name" value="AAA_21"/>
    <property type="match status" value="1"/>
</dbReference>
<gene>
    <name evidence="2" type="ORF">RCF98_01330</name>
</gene>
<reference evidence="2 3" key="1">
    <citation type="submission" date="2023-08" db="EMBL/GenBank/DDBJ databases">
        <title>New molecular markers tilS and rpoB for phylogenetic and monitoring studies of the genus Thiothrix biodiversity.</title>
        <authorList>
            <person name="Ravin N.V."/>
            <person name="Smolyakov D."/>
            <person name="Markov N.D."/>
            <person name="Beletsky A.V."/>
            <person name="Mardanov A.V."/>
            <person name="Rudenko T.S."/>
            <person name="Grabovich M.Y."/>
        </authorList>
    </citation>
    <scope>NUCLEOTIDE SEQUENCE [LARGE SCALE GENOMIC DNA]</scope>
    <source>
        <strain evidence="2 3">MK1</strain>
    </source>
</reference>
<name>A0ABY9MR31_9GAMM</name>
<sequence>MFERIDIKAFGRHQAFDWHQHSQINLIIGENDTGKTQLLKLLYSIAKSLELYEKRKKTTNDAWSELLAQKMMWVFQPDGFELGRLVTRGEGNKAAVEFRFQEENLHFSFGPATTKIIKECSSQVYQRAEVNALYLPPKEVISAIDAIDATRKRLEIPGFDDTYIDLIDLLRVPTSKGKISKHLMQAMEHLQTATGGGEMKQEQGEFVFTRGREKYGMRSVAEGIRKVSVLSHLIRNLSLKSGSILFVDEPETNLHPRAIVLFVEMLYQIAKSGVQIYMATHSEFLLKRFEQLARENKDANFVRLLSLTQSAERNIHYESRDLIEGLPDNPIMEQTLSLYETDVRLDLQ</sequence>
<dbReference type="PANTHER" id="PTHR43581:SF2">
    <property type="entry name" value="EXCINUCLEASE ATPASE SUBUNIT"/>
    <property type="match status" value="1"/>
</dbReference>
<accession>A0ABY9MR31</accession>